<gene>
    <name evidence="9" type="ORF">BIV23_32625</name>
</gene>
<evidence type="ECO:0000256" key="1">
    <source>
        <dbReference type="ARBA" id="ARBA00010617"/>
    </source>
</evidence>
<dbReference type="EMBL" id="MLYO01000062">
    <property type="protein sequence ID" value="OIJ96303.1"/>
    <property type="molecule type" value="Genomic_DNA"/>
</dbReference>
<evidence type="ECO:0000256" key="3">
    <source>
        <dbReference type="ARBA" id="ARBA00022723"/>
    </source>
</evidence>
<dbReference type="Gene3D" id="1.10.630.10">
    <property type="entry name" value="Cytochrome P450"/>
    <property type="match status" value="1"/>
</dbReference>
<keyword evidence="6 8" id="KW-0503">Monooxygenase</keyword>
<dbReference type="GO" id="GO:0020037">
    <property type="term" value="F:heme binding"/>
    <property type="evidence" value="ECO:0007669"/>
    <property type="project" value="InterPro"/>
</dbReference>
<dbReference type="GO" id="GO:0005506">
    <property type="term" value="F:iron ion binding"/>
    <property type="evidence" value="ECO:0007669"/>
    <property type="project" value="InterPro"/>
</dbReference>
<organism evidence="9 10">
    <name type="scientific">Streptomyces monashensis</name>
    <dbReference type="NCBI Taxonomy" id="1678012"/>
    <lineage>
        <taxon>Bacteria</taxon>
        <taxon>Bacillati</taxon>
        <taxon>Actinomycetota</taxon>
        <taxon>Actinomycetes</taxon>
        <taxon>Kitasatosporales</taxon>
        <taxon>Streptomycetaceae</taxon>
        <taxon>Streptomyces</taxon>
    </lineage>
</organism>
<evidence type="ECO:0008006" key="11">
    <source>
        <dbReference type="Google" id="ProtNLM"/>
    </source>
</evidence>
<keyword evidence="3 7" id="KW-0479">Metal-binding</keyword>
<dbReference type="Proteomes" id="UP000179642">
    <property type="component" value="Unassembled WGS sequence"/>
</dbReference>
<dbReference type="InterPro" id="IPR050196">
    <property type="entry name" value="Cytochrome_P450_Monoox"/>
</dbReference>
<protein>
    <recommendedName>
        <fullName evidence="11">Cytochrome P450</fullName>
    </recommendedName>
</protein>
<dbReference type="GO" id="GO:0016705">
    <property type="term" value="F:oxidoreductase activity, acting on paired donors, with incorporation or reduction of molecular oxygen"/>
    <property type="evidence" value="ECO:0007669"/>
    <property type="project" value="InterPro"/>
</dbReference>
<keyword evidence="10" id="KW-1185">Reference proteome</keyword>
<dbReference type="RefSeq" id="WP_071384595.1">
    <property type="nucleotide sequence ID" value="NZ_MLYO01000062.1"/>
</dbReference>
<dbReference type="PANTHER" id="PTHR24291:SF50">
    <property type="entry name" value="BIFUNCTIONAL ALBAFLAVENONE MONOOXYGENASE_TERPENE SYNTHASE"/>
    <property type="match status" value="1"/>
</dbReference>
<comment type="caution">
    <text evidence="9">The sequence shown here is derived from an EMBL/GenBank/DDBJ whole genome shotgun (WGS) entry which is preliminary data.</text>
</comment>
<dbReference type="InterPro" id="IPR017972">
    <property type="entry name" value="Cyt_P450_CS"/>
</dbReference>
<dbReference type="PANTHER" id="PTHR24291">
    <property type="entry name" value="CYTOCHROME P450 FAMILY 4"/>
    <property type="match status" value="1"/>
</dbReference>
<dbReference type="InterPro" id="IPR002401">
    <property type="entry name" value="Cyt_P450_E_grp-I"/>
</dbReference>
<dbReference type="PRINTS" id="PR00463">
    <property type="entry name" value="EP450I"/>
</dbReference>
<keyword evidence="2 7" id="KW-0349">Heme</keyword>
<dbReference type="Pfam" id="PF00067">
    <property type="entry name" value="p450"/>
    <property type="match status" value="1"/>
</dbReference>
<evidence type="ECO:0000256" key="2">
    <source>
        <dbReference type="ARBA" id="ARBA00022617"/>
    </source>
</evidence>
<keyword evidence="5 7" id="KW-0408">Iron</keyword>
<feature type="binding site" description="axial binding residue" evidence="7">
    <location>
        <position position="405"/>
    </location>
    <ligand>
        <name>heme</name>
        <dbReference type="ChEBI" id="CHEBI:30413"/>
    </ligand>
    <ligandPart>
        <name>Fe</name>
        <dbReference type="ChEBI" id="CHEBI:18248"/>
    </ligandPart>
</feature>
<evidence type="ECO:0000256" key="6">
    <source>
        <dbReference type="ARBA" id="ARBA00023033"/>
    </source>
</evidence>
<dbReference type="InterPro" id="IPR036396">
    <property type="entry name" value="Cyt_P450_sf"/>
</dbReference>
<dbReference type="GO" id="GO:0004497">
    <property type="term" value="F:monooxygenase activity"/>
    <property type="evidence" value="ECO:0007669"/>
    <property type="project" value="UniProtKB-KW"/>
</dbReference>
<dbReference type="AlphaFoldDB" id="A0A1S2PRC9"/>
<name>A0A1S2PRC9_9ACTN</name>
<evidence type="ECO:0000313" key="10">
    <source>
        <dbReference type="Proteomes" id="UP000179642"/>
    </source>
</evidence>
<evidence type="ECO:0000256" key="8">
    <source>
        <dbReference type="RuleBase" id="RU000461"/>
    </source>
</evidence>
<evidence type="ECO:0000256" key="7">
    <source>
        <dbReference type="PIRSR" id="PIRSR602401-1"/>
    </source>
</evidence>
<keyword evidence="4 8" id="KW-0560">Oxidoreductase</keyword>
<dbReference type="PROSITE" id="PS00086">
    <property type="entry name" value="CYTOCHROME_P450"/>
    <property type="match status" value="1"/>
</dbReference>
<accession>A0A1S2PRC9</accession>
<sequence length="459" mass="50506">MTTTSLPASHVSAPRAPGALPGVGHLRQLLVDPTRFLTRLPSYGDLVEIRLGPRPTYVVCSPELVREILVSRHRDFDKGGPFFDNISVFFGDGLATCPNAKHTRLRRFTQPAFHPSKLPGYAELAGREITAVTREWREGQVLDVRRLMQELAMRITVSTMLASWFADAGADADTVRRTLGDVDVLVSGAFLRMVAPGIARLPLPANRRYAQARDSLYAHIDATVAAYRRAGSDQGDLLSMFLAEDGDGTALSDTEVREQVMTMFIAGISTTAAMLAWTLHYLSLDDGLDGAVAAEAHKVCGGGPARHEHLPQLPTLMAVVTEAFRIRPSAWLFSRTAVTDTSLGRYRVPDGADILISPYIIHHRPDLFPEPDRFDPGRWSSDGRNWANAERAMALVPFGTGSRKCIGHDFTIMNVMLSLASVLADWKLTPATSRPVTLIGRSIIEPRNLDLRLHRRQVS</sequence>
<reference evidence="9 10" key="1">
    <citation type="submission" date="2016-10" db="EMBL/GenBank/DDBJ databases">
        <title>Genome sequence of Streptomyces sp. MUSC 1.</title>
        <authorList>
            <person name="Lee L.-H."/>
            <person name="Ser H.-L."/>
            <person name="Law J.W.-F."/>
        </authorList>
    </citation>
    <scope>NUCLEOTIDE SEQUENCE [LARGE SCALE GENOMIC DNA]</scope>
    <source>
        <strain evidence="9 10">MUSC 1</strain>
    </source>
</reference>
<proteinExistence type="inferred from homology"/>
<evidence type="ECO:0000256" key="4">
    <source>
        <dbReference type="ARBA" id="ARBA00023002"/>
    </source>
</evidence>
<dbReference type="PRINTS" id="PR00385">
    <property type="entry name" value="P450"/>
</dbReference>
<evidence type="ECO:0000313" key="9">
    <source>
        <dbReference type="EMBL" id="OIJ96303.1"/>
    </source>
</evidence>
<comment type="cofactor">
    <cofactor evidence="7">
        <name>heme</name>
        <dbReference type="ChEBI" id="CHEBI:30413"/>
    </cofactor>
</comment>
<dbReference type="InterPro" id="IPR001128">
    <property type="entry name" value="Cyt_P450"/>
</dbReference>
<comment type="similarity">
    <text evidence="1 8">Belongs to the cytochrome P450 family.</text>
</comment>
<evidence type="ECO:0000256" key="5">
    <source>
        <dbReference type="ARBA" id="ARBA00023004"/>
    </source>
</evidence>
<dbReference type="OrthoDB" id="4746309at2"/>
<dbReference type="SUPFAM" id="SSF48264">
    <property type="entry name" value="Cytochrome P450"/>
    <property type="match status" value="1"/>
</dbReference>